<name>A0A7J8ZXL1_9ROSI</name>
<evidence type="ECO:0000313" key="2">
    <source>
        <dbReference type="EMBL" id="MBA0716541.1"/>
    </source>
</evidence>
<dbReference type="GO" id="GO:0010333">
    <property type="term" value="F:terpene synthase activity"/>
    <property type="evidence" value="ECO:0007669"/>
    <property type="project" value="InterPro"/>
</dbReference>
<protein>
    <recommendedName>
        <fullName evidence="1">Terpene synthase metal-binding domain-containing protein</fullName>
    </recommendedName>
</protein>
<dbReference type="EMBL" id="JABEZV010000007">
    <property type="protein sequence ID" value="MBA0716541.1"/>
    <property type="molecule type" value="Genomic_DNA"/>
</dbReference>
<evidence type="ECO:0000313" key="3">
    <source>
        <dbReference type="Proteomes" id="UP000593574"/>
    </source>
</evidence>
<feature type="domain" description="Terpene synthase metal-binding" evidence="1">
    <location>
        <begin position="1"/>
        <end position="48"/>
    </location>
</feature>
<dbReference type="AlphaFoldDB" id="A0A7J8ZXL1"/>
<accession>A0A7J8ZXL1</accession>
<comment type="caution">
    <text evidence="2">The sequence shown here is derived from an EMBL/GenBank/DDBJ whole genome shotgun (WGS) entry which is preliminary data.</text>
</comment>
<organism evidence="2 3">
    <name type="scientific">Gossypium laxum</name>
    <dbReference type="NCBI Taxonomy" id="34288"/>
    <lineage>
        <taxon>Eukaryota</taxon>
        <taxon>Viridiplantae</taxon>
        <taxon>Streptophyta</taxon>
        <taxon>Embryophyta</taxon>
        <taxon>Tracheophyta</taxon>
        <taxon>Spermatophyta</taxon>
        <taxon>Magnoliopsida</taxon>
        <taxon>eudicotyledons</taxon>
        <taxon>Gunneridae</taxon>
        <taxon>Pentapetalae</taxon>
        <taxon>rosids</taxon>
        <taxon>malvids</taxon>
        <taxon>Malvales</taxon>
        <taxon>Malvaceae</taxon>
        <taxon>Malvoideae</taxon>
        <taxon>Gossypium</taxon>
    </lineage>
</organism>
<dbReference type="Pfam" id="PF03936">
    <property type="entry name" value="Terpene_synth_C"/>
    <property type="match status" value="1"/>
</dbReference>
<dbReference type="GO" id="GO:0000287">
    <property type="term" value="F:magnesium ion binding"/>
    <property type="evidence" value="ECO:0007669"/>
    <property type="project" value="InterPro"/>
</dbReference>
<evidence type="ECO:0000259" key="1">
    <source>
        <dbReference type="Pfam" id="PF03936"/>
    </source>
</evidence>
<dbReference type="InterPro" id="IPR005630">
    <property type="entry name" value="Terpene_synthase_metal-bd"/>
</dbReference>
<dbReference type="Gene3D" id="1.10.600.10">
    <property type="entry name" value="Farnesyl Diphosphate Synthase"/>
    <property type="match status" value="1"/>
</dbReference>
<reference evidence="2 3" key="1">
    <citation type="journal article" date="2019" name="Genome Biol. Evol.">
        <title>Insights into the evolution of the New World diploid cottons (Gossypium, subgenus Houzingenia) based on genome sequencing.</title>
        <authorList>
            <person name="Grover C.E."/>
            <person name="Arick M.A. 2nd"/>
            <person name="Thrash A."/>
            <person name="Conover J.L."/>
            <person name="Sanders W.S."/>
            <person name="Peterson D.G."/>
            <person name="Frelichowski J.E."/>
            <person name="Scheffler J.A."/>
            <person name="Scheffler B.E."/>
            <person name="Wendel J.F."/>
        </authorList>
    </citation>
    <scope>NUCLEOTIDE SEQUENCE [LARGE SCALE GENOMIC DNA]</scope>
    <source>
        <strain evidence="2">4</strain>
        <tissue evidence="2">Leaf</tissue>
    </source>
</reference>
<dbReference type="InterPro" id="IPR008949">
    <property type="entry name" value="Isoprenoid_synthase_dom_sf"/>
</dbReference>
<dbReference type="Proteomes" id="UP000593574">
    <property type="component" value="Unassembled WGS sequence"/>
</dbReference>
<keyword evidence="3" id="KW-1185">Reference proteome</keyword>
<proteinExistence type="predicted"/>
<dbReference type="SUPFAM" id="SSF48576">
    <property type="entry name" value="Terpenoid synthases"/>
    <property type="match status" value="1"/>
</dbReference>
<sequence>MSDIVCHKVKRERGHVSSAMECYMKQYGVSMQEAYNKLYKQINNAWKDINEEFLKPTVAPTSALN</sequence>
<gene>
    <name evidence="2" type="ORF">Golax_015363</name>
</gene>